<organism evidence="1">
    <name type="scientific">uncultured Rubrobacteraceae bacterium</name>
    <dbReference type="NCBI Taxonomy" id="349277"/>
    <lineage>
        <taxon>Bacteria</taxon>
        <taxon>Bacillati</taxon>
        <taxon>Actinomycetota</taxon>
        <taxon>Rubrobacteria</taxon>
        <taxon>Rubrobacterales</taxon>
        <taxon>Rubrobacteraceae</taxon>
        <taxon>environmental samples</taxon>
    </lineage>
</organism>
<dbReference type="EMBL" id="CADCUZ010000006">
    <property type="protein sequence ID" value="CAA9390424.1"/>
    <property type="molecule type" value="Genomic_DNA"/>
</dbReference>
<gene>
    <name evidence="1" type="ORF">AVDCRST_MAG55-61</name>
</gene>
<sequence>MAGNLGNFAVVQHGVDLNDNGVYGNVFEVSMPATYGKIVAE</sequence>
<name>A0A6J4NRN0_9ACTN</name>
<evidence type="ECO:0000313" key="1">
    <source>
        <dbReference type="EMBL" id="CAA9390424.1"/>
    </source>
</evidence>
<reference evidence="1" key="1">
    <citation type="submission" date="2020-02" db="EMBL/GenBank/DDBJ databases">
        <authorList>
            <person name="Meier V. D."/>
        </authorList>
    </citation>
    <scope>NUCLEOTIDE SEQUENCE</scope>
    <source>
        <strain evidence="1">AVDCRST_MAG55</strain>
    </source>
</reference>
<accession>A0A6J4NRN0</accession>
<dbReference type="AlphaFoldDB" id="A0A6J4NRN0"/>
<proteinExistence type="predicted"/>
<protein>
    <submittedName>
        <fullName evidence="1">Uncharacterized protein</fullName>
    </submittedName>
</protein>